<name>A0AAD4TC79_9MAGN</name>
<keyword evidence="2" id="KW-1185">Reference proteome</keyword>
<comment type="caution">
    <text evidence="1">The sequence shown here is derived from an EMBL/GenBank/DDBJ whole genome shotgun (WGS) entry which is preliminary data.</text>
</comment>
<dbReference type="AlphaFoldDB" id="A0AAD4TC79"/>
<accession>A0AAD4TC79</accession>
<protein>
    <submittedName>
        <fullName evidence="1">Uncharacterized protein</fullName>
    </submittedName>
</protein>
<proteinExistence type="predicted"/>
<sequence length="68" mass="8105">MNGADREEQRIATRVRYVQNGMRIPSVDCLRFQCLSGHILPLVFIWKQTSRYSIMNHRVYVMFLKTKT</sequence>
<dbReference type="Proteomes" id="UP001202328">
    <property type="component" value="Unassembled WGS sequence"/>
</dbReference>
<evidence type="ECO:0000313" key="2">
    <source>
        <dbReference type="Proteomes" id="UP001202328"/>
    </source>
</evidence>
<organism evidence="1 2">
    <name type="scientific">Papaver atlanticum</name>
    <dbReference type="NCBI Taxonomy" id="357466"/>
    <lineage>
        <taxon>Eukaryota</taxon>
        <taxon>Viridiplantae</taxon>
        <taxon>Streptophyta</taxon>
        <taxon>Embryophyta</taxon>
        <taxon>Tracheophyta</taxon>
        <taxon>Spermatophyta</taxon>
        <taxon>Magnoliopsida</taxon>
        <taxon>Ranunculales</taxon>
        <taxon>Papaveraceae</taxon>
        <taxon>Papaveroideae</taxon>
        <taxon>Papaver</taxon>
    </lineage>
</organism>
<reference evidence="1" key="1">
    <citation type="submission" date="2022-04" db="EMBL/GenBank/DDBJ databases">
        <title>A functionally conserved STORR gene fusion in Papaver species that diverged 16.8 million years ago.</title>
        <authorList>
            <person name="Catania T."/>
        </authorList>
    </citation>
    <scope>NUCLEOTIDE SEQUENCE</scope>
    <source>
        <strain evidence="1">S-188037</strain>
    </source>
</reference>
<dbReference type="EMBL" id="JAJJMB010003237">
    <property type="protein sequence ID" value="KAI3948639.1"/>
    <property type="molecule type" value="Genomic_DNA"/>
</dbReference>
<evidence type="ECO:0000313" key="1">
    <source>
        <dbReference type="EMBL" id="KAI3948639.1"/>
    </source>
</evidence>
<gene>
    <name evidence="1" type="ORF">MKW98_027705</name>
</gene>